<reference evidence="1 2" key="1">
    <citation type="journal article" date="2009" name="PLoS ONE">
        <title>Genome analysis of the anaerobic thermohalophilic bacterium Halothermothrix orenii.</title>
        <authorList>
            <person name="Mavromatis K."/>
            <person name="Ivanova N."/>
            <person name="Anderson I."/>
            <person name="Lykidis A."/>
            <person name="Hooper S.D."/>
            <person name="Sun H."/>
            <person name="Kunin V."/>
            <person name="Lapidus A."/>
            <person name="Hugenholtz P."/>
            <person name="Patel B."/>
            <person name="Kyrpides N.C."/>
        </authorList>
    </citation>
    <scope>NUCLEOTIDE SEQUENCE [LARGE SCALE GENOMIC DNA]</scope>
    <source>
        <strain evidence="2">H 168 / OCM 544 / DSM 9562</strain>
    </source>
</reference>
<name>B8D2B5_HALOH</name>
<dbReference type="HOGENOM" id="CLU_199476_0_0_9"/>
<dbReference type="EMBL" id="CP001098">
    <property type="protein sequence ID" value="ACL69342.1"/>
    <property type="molecule type" value="Genomic_DNA"/>
</dbReference>
<keyword evidence="2" id="KW-1185">Reference proteome</keyword>
<dbReference type="InterPro" id="IPR032587">
    <property type="entry name" value="DUF4911"/>
</dbReference>
<gene>
    <name evidence="1" type="ordered locus">Hore_05850</name>
</gene>
<evidence type="ECO:0000313" key="2">
    <source>
        <dbReference type="Proteomes" id="UP000000719"/>
    </source>
</evidence>
<dbReference type="Proteomes" id="UP000000719">
    <property type="component" value="Chromosome"/>
</dbReference>
<proteinExistence type="predicted"/>
<dbReference type="STRING" id="373903.Hore_05850"/>
<protein>
    <recommendedName>
        <fullName evidence="3">DUF4911 domain-containing protein</fullName>
    </recommendedName>
</protein>
<dbReference type="Pfam" id="PF16256">
    <property type="entry name" value="DUF4911"/>
    <property type="match status" value="1"/>
</dbReference>
<sequence length="76" mass="8568">MTSPDRDTQRIKVKVPPEEIVLIDMIFKASEGIATLTVDHKKKGVINLDVTEGTRADVMLILENLKKKIPLEILKE</sequence>
<accession>B8D2B5</accession>
<dbReference type="KEGG" id="hor:Hore_05850"/>
<dbReference type="AlphaFoldDB" id="B8D2B5"/>
<evidence type="ECO:0008006" key="3">
    <source>
        <dbReference type="Google" id="ProtNLM"/>
    </source>
</evidence>
<dbReference type="eggNOG" id="ENOG502ZPNC">
    <property type="taxonomic scope" value="Bacteria"/>
</dbReference>
<organism evidence="1 2">
    <name type="scientific">Halothermothrix orenii (strain H 168 / OCM 544 / DSM 9562)</name>
    <dbReference type="NCBI Taxonomy" id="373903"/>
    <lineage>
        <taxon>Bacteria</taxon>
        <taxon>Bacillati</taxon>
        <taxon>Bacillota</taxon>
        <taxon>Clostridia</taxon>
        <taxon>Halanaerobiales</taxon>
        <taxon>Halothermotrichaceae</taxon>
        <taxon>Halothermothrix</taxon>
    </lineage>
</organism>
<dbReference type="RefSeq" id="WP_012635530.1">
    <property type="nucleotide sequence ID" value="NC_011899.1"/>
</dbReference>
<evidence type="ECO:0000313" key="1">
    <source>
        <dbReference type="EMBL" id="ACL69342.1"/>
    </source>
</evidence>
<dbReference type="OrthoDB" id="2112594at2"/>